<keyword evidence="2" id="KW-1185">Reference proteome</keyword>
<evidence type="ECO:0000313" key="2">
    <source>
        <dbReference type="Proteomes" id="UP000323876"/>
    </source>
</evidence>
<comment type="caution">
    <text evidence="1">The sequence shown here is derived from an EMBL/GenBank/DDBJ whole genome shotgun (WGS) entry which is preliminary data.</text>
</comment>
<name>A0A5N0E9C6_9NOCA</name>
<dbReference type="InterPro" id="IPR021555">
    <property type="entry name" value="DUF3000"/>
</dbReference>
<dbReference type="AlphaFoldDB" id="A0A5N0E9C6"/>
<dbReference type="OrthoDB" id="3210980at2"/>
<proteinExistence type="predicted"/>
<reference evidence="1 2" key="1">
    <citation type="submission" date="2019-09" db="EMBL/GenBank/DDBJ databases">
        <authorList>
            <person name="Wang X."/>
        </authorList>
    </citation>
    <scope>NUCLEOTIDE SEQUENCE [LARGE SCALE GENOMIC DNA]</scope>
    <source>
        <strain evidence="1 2">CICC 11023</strain>
    </source>
</reference>
<dbReference type="EMBL" id="VXLC01000018">
    <property type="protein sequence ID" value="KAA8884735.1"/>
    <property type="molecule type" value="Genomic_DNA"/>
</dbReference>
<organism evidence="1 2">
    <name type="scientific">Nocardia colli</name>
    <dbReference type="NCBI Taxonomy" id="2545717"/>
    <lineage>
        <taxon>Bacteria</taxon>
        <taxon>Bacillati</taxon>
        <taxon>Actinomycetota</taxon>
        <taxon>Actinomycetes</taxon>
        <taxon>Mycobacteriales</taxon>
        <taxon>Nocardiaceae</taxon>
        <taxon>Nocardia</taxon>
    </lineage>
</organism>
<dbReference type="Pfam" id="PF11452">
    <property type="entry name" value="DUF3000"/>
    <property type="match status" value="1"/>
</dbReference>
<evidence type="ECO:0000313" key="1">
    <source>
        <dbReference type="EMBL" id="KAA8884735.1"/>
    </source>
</evidence>
<gene>
    <name evidence="1" type="ORF">F3087_32700</name>
</gene>
<dbReference type="Proteomes" id="UP000323876">
    <property type="component" value="Unassembled WGS sequence"/>
</dbReference>
<sequence>MTPLDFRDGAAATEGPHGEPAQFRAAVEAMGTATVHPRIELAPIRPPQRLAPYSYALGAEVKHPETGVVPVDSDGDAFGRLILLHDPDGDDAWHGTLRLVAYIQADIDAALATDPLLPEVAWSWLVDALESRSEPFTALGGTVTSTSSVRYGDIAGPPRAHQLELRASWTAITNDMRPHVEGFCEVLAYAAGLPPAGITELQMRPDLSNDQR</sequence>
<protein>
    <submittedName>
        <fullName evidence="1">DUF3000 domain-containing protein</fullName>
    </submittedName>
</protein>
<dbReference type="RefSeq" id="WP_150405953.1">
    <property type="nucleotide sequence ID" value="NZ_JBHJYQ010000001.1"/>
</dbReference>
<accession>A0A5N0E9C6</accession>